<dbReference type="PROSITE" id="PS50929">
    <property type="entry name" value="ABC_TM1F"/>
    <property type="match status" value="1"/>
</dbReference>
<dbReference type="Gene3D" id="1.20.1560.10">
    <property type="entry name" value="ABC transporter type 1, transmembrane domain"/>
    <property type="match status" value="1"/>
</dbReference>
<feature type="non-terminal residue" evidence="9">
    <location>
        <position position="1"/>
    </location>
</feature>
<keyword evidence="4 9" id="KW-0067">ATP-binding</keyword>
<gene>
    <name evidence="9" type="primary">YBT1_3</name>
    <name evidence="9" type="ORF">LPJ53_006570</name>
</gene>
<evidence type="ECO:0000256" key="3">
    <source>
        <dbReference type="ARBA" id="ARBA00022741"/>
    </source>
</evidence>
<dbReference type="EMBL" id="JANBOJ010001004">
    <property type="protein sequence ID" value="KAJ1718336.1"/>
    <property type="molecule type" value="Genomic_DNA"/>
</dbReference>
<protein>
    <submittedName>
        <fullName evidence="9">Transporter of the ATP-binding cassette (ABC)</fullName>
    </submittedName>
</protein>
<evidence type="ECO:0000313" key="10">
    <source>
        <dbReference type="Proteomes" id="UP001149813"/>
    </source>
</evidence>
<dbReference type="PANTHER" id="PTHR24223">
    <property type="entry name" value="ATP-BINDING CASSETTE SUB-FAMILY C"/>
    <property type="match status" value="1"/>
</dbReference>
<feature type="transmembrane region" description="Helical" evidence="7">
    <location>
        <begin position="175"/>
        <end position="195"/>
    </location>
</feature>
<dbReference type="OrthoDB" id="6500128at2759"/>
<reference evidence="9" key="1">
    <citation type="submission" date="2022-07" db="EMBL/GenBank/DDBJ databases">
        <title>Phylogenomic reconstructions and comparative analyses of Kickxellomycotina fungi.</title>
        <authorList>
            <person name="Reynolds N.K."/>
            <person name="Stajich J.E."/>
            <person name="Barry K."/>
            <person name="Grigoriev I.V."/>
            <person name="Crous P."/>
            <person name="Smith M.E."/>
        </authorList>
    </citation>
    <scope>NUCLEOTIDE SEQUENCE</scope>
    <source>
        <strain evidence="9">NBRC 32514</strain>
    </source>
</reference>
<evidence type="ECO:0000259" key="8">
    <source>
        <dbReference type="PROSITE" id="PS50929"/>
    </source>
</evidence>
<feature type="domain" description="ABC transmembrane type-1" evidence="8">
    <location>
        <begin position="45"/>
        <end position="254"/>
    </location>
</feature>
<dbReference type="GO" id="GO:0005524">
    <property type="term" value="F:ATP binding"/>
    <property type="evidence" value="ECO:0007669"/>
    <property type="project" value="UniProtKB-KW"/>
</dbReference>
<organism evidence="9 10">
    <name type="scientific">Coemansia erecta</name>
    <dbReference type="NCBI Taxonomy" id="147472"/>
    <lineage>
        <taxon>Eukaryota</taxon>
        <taxon>Fungi</taxon>
        <taxon>Fungi incertae sedis</taxon>
        <taxon>Zoopagomycota</taxon>
        <taxon>Kickxellomycotina</taxon>
        <taxon>Kickxellomycetes</taxon>
        <taxon>Kickxellales</taxon>
        <taxon>Kickxellaceae</taxon>
        <taxon>Coemansia</taxon>
    </lineage>
</organism>
<evidence type="ECO:0000256" key="6">
    <source>
        <dbReference type="ARBA" id="ARBA00023136"/>
    </source>
</evidence>
<dbReference type="InterPro" id="IPR050173">
    <property type="entry name" value="ABC_transporter_C-like"/>
</dbReference>
<dbReference type="InterPro" id="IPR036640">
    <property type="entry name" value="ABC1_TM_sf"/>
</dbReference>
<dbReference type="Proteomes" id="UP001149813">
    <property type="component" value="Unassembled WGS sequence"/>
</dbReference>
<evidence type="ECO:0000256" key="7">
    <source>
        <dbReference type="SAM" id="Phobius"/>
    </source>
</evidence>
<feature type="transmembrane region" description="Helical" evidence="7">
    <location>
        <begin position="77"/>
        <end position="100"/>
    </location>
</feature>
<sequence>LSQPASPSDGKLIDDEVRIHGMVKMSAWKAYFAPCGGWKFALTCIFSLLTAQMLAIYRDYYLASRLDMPDKSSSHTLAMYLLIGFVAALVSSSTFLFMYLRSLRASKSFHELLLMSIVYATPRFLETTPIGRIMTRFSKDMQIIDEDIIEILYYFLRATLAVGLTLLVISSAAPLFFVAGSIAMAIFVRVSWSFIVGARETRRLEATSNAPMLSLFSEIIPGGKTIRSFGMQQAYMIEMERRFMEYLSADMMMR</sequence>
<evidence type="ECO:0000256" key="1">
    <source>
        <dbReference type="ARBA" id="ARBA00022448"/>
    </source>
</evidence>
<keyword evidence="2 7" id="KW-0812">Transmembrane</keyword>
<keyword evidence="1" id="KW-0813">Transport</keyword>
<keyword evidence="5 7" id="KW-1133">Transmembrane helix</keyword>
<dbReference type="GO" id="GO:0140359">
    <property type="term" value="F:ABC-type transporter activity"/>
    <property type="evidence" value="ECO:0007669"/>
    <property type="project" value="InterPro"/>
</dbReference>
<keyword evidence="6 7" id="KW-0472">Membrane</keyword>
<dbReference type="Pfam" id="PF00664">
    <property type="entry name" value="ABC_membrane"/>
    <property type="match status" value="1"/>
</dbReference>
<feature type="transmembrane region" description="Helical" evidence="7">
    <location>
        <begin position="38"/>
        <end position="57"/>
    </location>
</feature>
<keyword evidence="3" id="KW-0547">Nucleotide-binding</keyword>
<comment type="caution">
    <text evidence="9">The sequence shown here is derived from an EMBL/GenBank/DDBJ whole genome shotgun (WGS) entry which is preliminary data.</text>
</comment>
<feature type="transmembrane region" description="Helical" evidence="7">
    <location>
        <begin position="151"/>
        <end position="169"/>
    </location>
</feature>
<dbReference type="GO" id="GO:0016020">
    <property type="term" value="C:membrane"/>
    <property type="evidence" value="ECO:0007669"/>
    <property type="project" value="InterPro"/>
</dbReference>
<evidence type="ECO:0000313" key="9">
    <source>
        <dbReference type="EMBL" id="KAJ1718336.1"/>
    </source>
</evidence>
<feature type="non-terminal residue" evidence="9">
    <location>
        <position position="254"/>
    </location>
</feature>
<dbReference type="InterPro" id="IPR011527">
    <property type="entry name" value="ABC1_TM_dom"/>
</dbReference>
<keyword evidence="10" id="KW-1185">Reference proteome</keyword>
<dbReference type="SUPFAM" id="SSF90123">
    <property type="entry name" value="ABC transporter transmembrane region"/>
    <property type="match status" value="1"/>
</dbReference>
<evidence type="ECO:0000256" key="4">
    <source>
        <dbReference type="ARBA" id="ARBA00022840"/>
    </source>
</evidence>
<accession>A0A9W7XPR4</accession>
<dbReference type="AlphaFoldDB" id="A0A9W7XPR4"/>
<proteinExistence type="predicted"/>
<evidence type="ECO:0000256" key="5">
    <source>
        <dbReference type="ARBA" id="ARBA00022989"/>
    </source>
</evidence>
<evidence type="ECO:0000256" key="2">
    <source>
        <dbReference type="ARBA" id="ARBA00022692"/>
    </source>
</evidence>
<name>A0A9W7XPR4_9FUNG</name>